<proteinExistence type="predicted"/>
<dbReference type="Proteomes" id="UP000789702">
    <property type="component" value="Unassembled WGS sequence"/>
</dbReference>
<dbReference type="EMBL" id="CAJVPU010000255">
    <property type="protein sequence ID" value="CAG8445012.1"/>
    <property type="molecule type" value="Genomic_DNA"/>
</dbReference>
<protein>
    <submittedName>
        <fullName evidence="1">15721_t:CDS:1</fullName>
    </submittedName>
</protein>
<comment type="caution">
    <text evidence="1">The sequence shown here is derived from an EMBL/GenBank/DDBJ whole genome shotgun (WGS) entry which is preliminary data.</text>
</comment>
<sequence length="477" mass="55252">MNEISEIVILLNSNLLCVDDKDNGEHNIDSHAQSLRNLEWYYKAIDEGRIVKFRYSEFYNLREIGQDYGDQKVALKRFSQNNSIINFANEIKQIYTVNNHENINRFHGITKDPYSGDFIMVLQCAKDGNLRNYLELQWNNNVFTIALTKVINILEQIVQGLKHLHSNNIIHRDLVSDCLMSQYPLHGMKVNVFLHAHIVSKIFAKIIIGGRETPIHGTPKDYVALYQKCWSPEPEQRPNLNEILRCLEEISKKADNKFITYSDRQRRASTPSLTTDNSSSLNSSSDHSEYFSIQSTISRQIFINTTNIITRSQAEKISDWIYGNNIIRCEFRLRYVGSRDRDGTEFKNFHKHCDNLSGTVVVLKVRATGEILGGYNPIMWKMAPRKFGVMPTSKYGVTDKAFIFSFKDEKTIFSKVKNPDKAIYYKDEFATSFGKSDLSLINDMTLNYKWYCKQKNYNKPIRSSAGSFEADDYQIFE</sequence>
<reference evidence="1" key="1">
    <citation type="submission" date="2021-06" db="EMBL/GenBank/DDBJ databases">
        <authorList>
            <person name="Kallberg Y."/>
            <person name="Tangrot J."/>
            <person name="Rosling A."/>
        </authorList>
    </citation>
    <scope>NUCLEOTIDE SEQUENCE</scope>
    <source>
        <strain evidence="1">IL203A</strain>
    </source>
</reference>
<name>A0ACA9K0K8_9GLOM</name>
<keyword evidence="2" id="KW-1185">Reference proteome</keyword>
<gene>
    <name evidence="1" type="ORF">DHETER_LOCUS508</name>
</gene>
<organism evidence="1 2">
    <name type="scientific">Dentiscutata heterogama</name>
    <dbReference type="NCBI Taxonomy" id="1316150"/>
    <lineage>
        <taxon>Eukaryota</taxon>
        <taxon>Fungi</taxon>
        <taxon>Fungi incertae sedis</taxon>
        <taxon>Mucoromycota</taxon>
        <taxon>Glomeromycotina</taxon>
        <taxon>Glomeromycetes</taxon>
        <taxon>Diversisporales</taxon>
        <taxon>Gigasporaceae</taxon>
        <taxon>Dentiscutata</taxon>
    </lineage>
</organism>
<feature type="non-terminal residue" evidence="1">
    <location>
        <position position="477"/>
    </location>
</feature>
<accession>A0ACA9K0K8</accession>
<evidence type="ECO:0000313" key="1">
    <source>
        <dbReference type="EMBL" id="CAG8445012.1"/>
    </source>
</evidence>
<evidence type="ECO:0000313" key="2">
    <source>
        <dbReference type="Proteomes" id="UP000789702"/>
    </source>
</evidence>